<keyword evidence="2" id="KW-1185">Reference proteome</keyword>
<dbReference type="RefSeq" id="WP_203192519.1">
    <property type="nucleotide sequence ID" value="NZ_CP063362.1"/>
</dbReference>
<organism evidence="1 2">
    <name type="scientific">Xanthobacter dioxanivorans</name>
    <dbReference type="NCBI Taxonomy" id="2528964"/>
    <lineage>
        <taxon>Bacteria</taxon>
        <taxon>Pseudomonadati</taxon>
        <taxon>Pseudomonadota</taxon>
        <taxon>Alphaproteobacteria</taxon>
        <taxon>Hyphomicrobiales</taxon>
        <taxon>Xanthobacteraceae</taxon>
        <taxon>Xanthobacter</taxon>
    </lineage>
</organism>
<reference evidence="1 2" key="1">
    <citation type="submission" date="2020-10" db="EMBL/GenBank/DDBJ databases">
        <title>Degradation of 1,4-Dioxane by Xanthobacter sp. YN2, via a Novel Group-2 Soluble Di-Iron Monooxygenase.</title>
        <authorList>
            <person name="Ma F."/>
            <person name="Wang Y."/>
            <person name="Yang J."/>
            <person name="Guo H."/>
            <person name="Su D."/>
            <person name="Yu L."/>
        </authorList>
    </citation>
    <scope>NUCLEOTIDE SEQUENCE [LARGE SCALE GENOMIC DNA]</scope>
    <source>
        <strain evidence="1 2">YN2</strain>
    </source>
</reference>
<gene>
    <name evidence="1" type="ORF">EZH22_21760</name>
</gene>
<sequence>MPFLEVNDFPGADGRAPVARAEAARHMTAVLARCWGIDPAIISCYFQLSPADAYAHAGEMPAPADTRRIFVKLHAIARTADMRRMAAAAVTRAAAQSYDVPEKAVVIYFFERTVSEIAHGGVLEGGTSHMT</sequence>
<evidence type="ECO:0000313" key="1">
    <source>
        <dbReference type="EMBL" id="QRG05653.1"/>
    </source>
</evidence>
<proteinExistence type="predicted"/>
<dbReference type="Gene3D" id="3.30.429.10">
    <property type="entry name" value="Macrophage Migration Inhibitory Factor"/>
    <property type="match status" value="1"/>
</dbReference>
<dbReference type="SUPFAM" id="SSF55331">
    <property type="entry name" value="Tautomerase/MIF"/>
    <property type="match status" value="1"/>
</dbReference>
<dbReference type="InterPro" id="IPR014347">
    <property type="entry name" value="Tautomerase/MIF_sf"/>
</dbReference>
<accession>A0A974PL75</accession>
<dbReference type="AlphaFoldDB" id="A0A974PL75"/>
<dbReference type="EMBL" id="CP063362">
    <property type="protein sequence ID" value="QRG05653.1"/>
    <property type="molecule type" value="Genomic_DNA"/>
</dbReference>
<evidence type="ECO:0008006" key="3">
    <source>
        <dbReference type="Google" id="ProtNLM"/>
    </source>
</evidence>
<dbReference type="Proteomes" id="UP000596427">
    <property type="component" value="Chromosome"/>
</dbReference>
<protein>
    <recommendedName>
        <fullName evidence="3">4-oxalocrotonate tautomerase</fullName>
    </recommendedName>
</protein>
<name>A0A974PL75_9HYPH</name>
<dbReference type="KEGG" id="xdi:EZH22_21760"/>
<evidence type="ECO:0000313" key="2">
    <source>
        <dbReference type="Proteomes" id="UP000596427"/>
    </source>
</evidence>